<protein>
    <submittedName>
        <fullName evidence="3">Transcriptional regulator, XRE family with cupin sensor</fullName>
    </submittedName>
</protein>
<dbReference type="Proteomes" id="UP000199427">
    <property type="component" value="Unassembled WGS sequence"/>
</dbReference>
<dbReference type="Gene3D" id="1.10.260.40">
    <property type="entry name" value="lambda repressor-like DNA-binding domains"/>
    <property type="match status" value="1"/>
</dbReference>
<evidence type="ECO:0000313" key="4">
    <source>
        <dbReference type="Proteomes" id="UP000199427"/>
    </source>
</evidence>
<feature type="domain" description="HTH cro/C1-type" evidence="2">
    <location>
        <begin position="8"/>
        <end position="62"/>
    </location>
</feature>
<dbReference type="InterPro" id="IPR050807">
    <property type="entry name" value="TransReg_Diox_bact_type"/>
</dbReference>
<accession>A0A1H9HBD8</accession>
<dbReference type="CDD" id="cd02209">
    <property type="entry name" value="cupin_XRE_C"/>
    <property type="match status" value="1"/>
</dbReference>
<dbReference type="Pfam" id="PF07883">
    <property type="entry name" value="Cupin_2"/>
    <property type="match status" value="1"/>
</dbReference>
<dbReference type="PANTHER" id="PTHR46797:SF25">
    <property type="entry name" value="TRANSCRIPTIONAL REGULATOR"/>
    <property type="match status" value="1"/>
</dbReference>
<evidence type="ECO:0000256" key="1">
    <source>
        <dbReference type="ARBA" id="ARBA00023125"/>
    </source>
</evidence>
<dbReference type="SUPFAM" id="SSF47413">
    <property type="entry name" value="lambda repressor-like DNA-binding domains"/>
    <property type="match status" value="1"/>
</dbReference>
<keyword evidence="4" id="KW-1185">Reference proteome</keyword>
<dbReference type="GO" id="GO:0005829">
    <property type="term" value="C:cytosol"/>
    <property type="evidence" value="ECO:0007669"/>
    <property type="project" value="TreeGrafter"/>
</dbReference>
<dbReference type="InterPro" id="IPR010982">
    <property type="entry name" value="Lambda_DNA-bd_dom_sf"/>
</dbReference>
<dbReference type="InterPro" id="IPR011051">
    <property type="entry name" value="RmlC_Cupin_sf"/>
</dbReference>
<dbReference type="InterPro" id="IPR001387">
    <property type="entry name" value="Cro/C1-type_HTH"/>
</dbReference>
<dbReference type="OrthoDB" id="34624at2"/>
<evidence type="ECO:0000313" key="3">
    <source>
        <dbReference type="EMBL" id="SEQ59567.1"/>
    </source>
</evidence>
<dbReference type="CDD" id="cd00093">
    <property type="entry name" value="HTH_XRE"/>
    <property type="match status" value="1"/>
</dbReference>
<dbReference type="SMART" id="SM00530">
    <property type="entry name" value="HTH_XRE"/>
    <property type="match status" value="1"/>
</dbReference>
<dbReference type="SUPFAM" id="SSF51182">
    <property type="entry name" value="RmlC-like cupins"/>
    <property type="match status" value="1"/>
</dbReference>
<proteinExistence type="predicted"/>
<dbReference type="InterPro" id="IPR013096">
    <property type="entry name" value="Cupin_2"/>
</dbReference>
<gene>
    <name evidence="3" type="ORF">SAMN05216362_11858</name>
</gene>
<dbReference type="RefSeq" id="WP_091773767.1">
    <property type="nucleotide sequence ID" value="NZ_FOES01000018.1"/>
</dbReference>
<organism evidence="3 4">
    <name type="scientific">Piscibacillus halophilus</name>
    <dbReference type="NCBI Taxonomy" id="571933"/>
    <lineage>
        <taxon>Bacteria</taxon>
        <taxon>Bacillati</taxon>
        <taxon>Bacillota</taxon>
        <taxon>Bacilli</taxon>
        <taxon>Bacillales</taxon>
        <taxon>Bacillaceae</taxon>
        <taxon>Piscibacillus</taxon>
    </lineage>
</organism>
<dbReference type="GO" id="GO:0003700">
    <property type="term" value="F:DNA-binding transcription factor activity"/>
    <property type="evidence" value="ECO:0007669"/>
    <property type="project" value="TreeGrafter"/>
</dbReference>
<evidence type="ECO:0000259" key="2">
    <source>
        <dbReference type="PROSITE" id="PS50943"/>
    </source>
</evidence>
<dbReference type="EMBL" id="FOES01000018">
    <property type="protein sequence ID" value="SEQ59567.1"/>
    <property type="molecule type" value="Genomic_DNA"/>
</dbReference>
<dbReference type="AlphaFoldDB" id="A0A1H9HBD8"/>
<keyword evidence="1" id="KW-0238">DNA-binding</keyword>
<dbReference type="Pfam" id="PF01381">
    <property type="entry name" value="HTH_3"/>
    <property type="match status" value="1"/>
</dbReference>
<sequence>MDHIYKKIKNIRLEKGMTLKDLSEKTDLSVSFLSQVERGSSSLAITSFKKIADAFNVSMTYFFEDTENYNYAVKKEDQKPFKVEGAETTHIRLAGKFPERRLEPIKVTLVPKQKDEQQFSHPGEELYYVLKGTVIFRIEDKEYVLNEGDSIHFPSEKVHQWENPTSQETTLLCVLTPVIF</sequence>
<name>A0A1H9HBD8_9BACI</name>
<dbReference type="GO" id="GO:0003677">
    <property type="term" value="F:DNA binding"/>
    <property type="evidence" value="ECO:0007669"/>
    <property type="project" value="UniProtKB-KW"/>
</dbReference>
<dbReference type="InterPro" id="IPR014710">
    <property type="entry name" value="RmlC-like_jellyroll"/>
</dbReference>
<dbReference type="Gene3D" id="2.60.120.10">
    <property type="entry name" value="Jelly Rolls"/>
    <property type="match status" value="1"/>
</dbReference>
<dbReference type="PANTHER" id="PTHR46797">
    <property type="entry name" value="HTH-TYPE TRANSCRIPTIONAL REGULATOR"/>
    <property type="match status" value="1"/>
</dbReference>
<dbReference type="PROSITE" id="PS50943">
    <property type="entry name" value="HTH_CROC1"/>
    <property type="match status" value="1"/>
</dbReference>
<dbReference type="STRING" id="571933.SAMN05216362_11858"/>
<reference evidence="3 4" key="1">
    <citation type="submission" date="2016-10" db="EMBL/GenBank/DDBJ databases">
        <authorList>
            <person name="de Groot N.N."/>
        </authorList>
    </citation>
    <scope>NUCLEOTIDE SEQUENCE [LARGE SCALE GENOMIC DNA]</scope>
    <source>
        <strain evidence="3 4">DSM 21633</strain>
    </source>
</reference>